<sequence length="329" mass="37331">MSNVYTLKDLNKRRHRLGSVYKQELEKKIRSVTEFNSEINDLSEKLVDKYNEREKEYQRSYSDIGNKISQLNVSSTKVRSQLISEQKFHSESQCELEAKYTAEIKSLKSSIKSLKGEATLAQKALSLDKVKIISLEAKIDELEAKIKHLELKRVGSSPPISQGLNIVEGLLEKPAQINLSEIDSLRLELGQVKEDLNLKKHEIECMEKGIEATDIIYKRELDRLYSAQSNLMEENSHLRVLVLKKDNEVVPERSAEYEPPLTNDTKERVSKQVPKELQLSALNPLPSQIFSVSGAEAEPLLTTVPIIPDSSMMPMIIYSILTLLLIAII</sequence>
<protein>
    <submittedName>
        <fullName evidence="2">5082_t:CDS:1</fullName>
    </submittedName>
</protein>
<dbReference type="EMBL" id="CAJVPY010013817">
    <property type="protein sequence ID" value="CAG8742864.1"/>
    <property type="molecule type" value="Genomic_DNA"/>
</dbReference>
<comment type="caution">
    <text evidence="2">The sequence shown here is derived from an EMBL/GenBank/DDBJ whole genome shotgun (WGS) entry which is preliminary data.</text>
</comment>
<proteinExistence type="predicted"/>
<dbReference type="OrthoDB" id="2416286at2759"/>
<feature type="coiled-coil region" evidence="1">
    <location>
        <begin position="97"/>
        <end position="152"/>
    </location>
</feature>
<dbReference type="AlphaFoldDB" id="A0A9N9IPP3"/>
<organism evidence="2 3">
    <name type="scientific">Dentiscutata erythropus</name>
    <dbReference type="NCBI Taxonomy" id="1348616"/>
    <lineage>
        <taxon>Eukaryota</taxon>
        <taxon>Fungi</taxon>
        <taxon>Fungi incertae sedis</taxon>
        <taxon>Mucoromycota</taxon>
        <taxon>Glomeromycotina</taxon>
        <taxon>Glomeromycetes</taxon>
        <taxon>Diversisporales</taxon>
        <taxon>Gigasporaceae</taxon>
        <taxon>Dentiscutata</taxon>
    </lineage>
</organism>
<dbReference type="Proteomes" id="UP000789405">
    <property type="component" value="Unassembled WGS sequence"/>
</dbReference>
<evidence type="ECO:0000313" key="3">
    <source>
        <dbReference type="Proteomes" id="UP000789405"/>
    </source>
</evidence>
<accession>A0A9N9IPP3</accession>
<reference evidence="2" key="1">
    <citation type="submission" date="2021-06" db="EMBL/GenBank/DDBJ databases">
        <authorList>
            <person name="Kallberg Y."/>
            <person name="Tangrot J."/>
            <person name="Rosling A."/>
        </authorList>
    </citation>
    <scope>NUCLEOTIDE SEQUENCE</scope>
    <source>
        <strain evidence="2">MA453B</strain>
    </source>
</reference>
<evidence type="ECO:0000313" key="2">
    <source>
        <dbReference type="EMBL" id="CAG8742864.1"/>
    </source>
</evidence>
<name>A0A9N9IPP3_9GLOM</name>
<keyword evidence="1" id="KW-0175">Coiled coil</keyword>
<evidence type="ECO:0000256" key="1">
    <source>
        <dbReference type="SAM" id="Coils"/>
    </source>
</evidence>
<keyword evidence="3" id="KW-1185">Reference proteome</keyword>
<gene>
    <name evidence="2" type="ORF">DERYTH_LOCUS16162</name>
</gene>